<sequence>MIRKTGIVSEPDPVLYDTTVLCGKGTQAYSYFIWIALQKLSKAGILCLITASQWMTLEFADKLRAWMWKNCWLHEFYQFEPYKVWRKVQTDSLIFVVRRKSEDMTDRNQNDQIIFLRYMDRKASLEETLLAYETFIAGPNRKGNALMESKLSTQEQKLNGRSFSFLMPNSPTSTSIHALVKGLAGICDASGKAAQWSDDCPLIWHRGPNTNPVYALVVRTEWGRMKFGEENCRKWLRPVFYWNGMANGQKEVKEYRFWENKDPYRLSKKEGSPAESYMPVEPRTDYSLIMVDKAGSNTLIANQRSNPTPFYLYLKEAREKLQPTFEDREIAYCGTQKCGVDVPTKIITPINYGYFSKNQPRQRFFIDKSSVCVTNQVCDRTRNRFPDPD</sequence>
<dbReference type="EMBL" id="MCFE01000146">
    <property type="protein sequence ID" value="ORX96779.1"/>
    <property type="molecule type" value="Genomic_DNA"/>
</dbReference>
<feature type="domain" description="Type II methyltransferase M.TaqI-like" evidence="1">
    <location>
        <begin position="26"/>
        <end position="85"/>
    </location>
</feature>
<keyword evidence="3" id="KW-1185">Reference proteome</keyword>
<dbReference type="InterPro" id="IPR029063">
    <property type="entry name" value="SAM-dependent_MTases_sf"/>
</dbReference>
<proteinExistence type="predicted"/>
<organism evidence="2 3">
    <name type="scientific">Basidiobolus meristosporus CBS 931.73</name>
    <dbReference type="NCBI Taxonomy" id="1314790"/>
    <lineage>
        <taxon>Eukaryota</taxon>
        <taxon>Fungi</taxon>
        <taxon>Fungi incertae sedis</taxon>
        <taxon>Zoopagomycota</taxon>
        <taxon>Entomophthoromycotina</taxon>
        <taxon>Basidiobolomycetes</taxon>
        <taxon>Basidiobolales</taxon>
        <taxon>Basidiobolaceae</taxon>
        <taxon>Basidiobolus</taxon>
    </lineage>
</organism>
<accession>A0A1Y1YFJ3</accession>
<comment type="caution">
    <text evidence="2">The sequence shown here is derived from an EMBL/GenBank/DDBJ whole genome shotgun (WGS) entry which is preliminary data.</text>
</comment>
<name>A0A1Y1YFJ3_9FUNG</name>
<reference evidence="2 3" key="1">
    <citation type="submission" date="2016-07" db="EMBL/GenBank/DDBJ databases">
        <title>Pervasive Adenine N6-methylation of Active Genes in Fungi.</title>
        <authorList>
            <consortium name="DOE Joint Genome Institute"/>
            <person name="Mondo S.J."/>
            <person name="Dannebaum R.O."/>
            <person name="Kuo R.C."/>
            <person name="Labutti K."/>
            <person name="Haridas S."/>
            <person name="Kuo A."/>
            <person name="Salamov A."/>
            <person name="Ahrendt S.R."/>
            <person name="Lipzen A."/>
            <person name="Sullivan W."/>
            <person name="Andreopoulos W.B."/>
            <person name="Clum A."/>
            <person name="Lindquist E."/>
            <person name="Daum C."/>
            <person name="Ramamoorthy G.K."/>
            <person name="Gryganskyi A."/>
            <person name="Culley D."/>
            <person name="Magnuson J.K."/>
            <person name="James T.Y."/>
            <person name="O'Malley M.A."/>
            <person name="Stajich J.E."/>
            <person name="Spatafora J.W."/>
            <person name="Visel A."/>
            <person name="Grigoriev I.V."/>
        </authorList>
    </citation>
    <scope>NUCLEOTIDE SEQUENCE [LARGE SCALE GENOMIC DNA]</scope>
    <source>
        <strain evidence="2 3">CBS 931.73</strain>
    </source>
</reference>
<dbReference type="Pfam" id="PF07669">
    <property type="entry name" value="Eco57I"/>
    <property type="match status" value="1"/>
</dbReference>
<protein>
    <recommendedName>
        <fullName evidence="1">Type II methyltransferase M.TaqI-like domain-containing protein</fullName>
    </recommendedName>
</protein>
<dbReference type="GO" id="GO:0006304">
    <property type="term" value="P:DNA modification"/>
    <property type="evidence" value="ECO:0007669"/>
    <property type="project" value="InterPro"/>
</dbReference>
<dbReference type="AlphaFoldDB" id="A0A1Y1YFJ3"/>
<dbReference type="OrthoDB" id="2441416at2759"/>
<evidence type="ECO:0000313" key="2">
    <source>
        <dbReference type="EMBL" id="ORX96779.1"/>
    </source>
</evidence>
<dbReference type="InterPro" id="IPR011639">
    <property type="entry name" value="MethylTrfase_TaqI-like_dom"/>
</dbReference>
<dbReference type="SUPFAM" id="SSF53335">
    <property type="entry name" value="S-adenosyl-L-methionine-dependent methyltransferases"/>
    <property type="match status" value="1"/>
</dbReference>
<dbReference type="Proteomes" id="UP000193498">
    <property type="component" value="Unassembled WGS sequence"/>
</dbReference>
<gene>
    <name evidence="2" type="ORF">K493DRAFT_216871</name>
</gene>
<dbReference type="InParanoid" id="A0A1Y1YFJ3"/>
<evidence type="ECO:0000259" key="1">
    <source>
        <dbReference type="Pfam" id="PF07669"/>
    </source>
</evidence>
<dbReference type="Gene3D" id="3.40.50.150">
    <property type="entry name" value="Vaccinia Virus protein VP39"/>
    <property type="match status" value="1"/>
</dbReference>
<evidence type="ECO:0000313" key="3">
    <source>
        <dbReference type="Proteomes" id="UP000193498"/>
    </source>
</evidence>